<dbReference type="AlphaFoldDB" id="A0A1H9RNU7"/>
<reference evidence="3" key="1">
    <citation type="submission" date="2016-10" db="EMBL/GenBank/DDBJ databases">
        <authorList>
            <person name="de Groot N.N."/>
        </authorList>
    </citation>
    <scope>NUCLEOTIDE SEQUENCE [LARGE SCALE GENOMIC DNA]</scope>
    <source>
        <strain evidence="3">10nlg</strain>
    </source>
</reference>
<feature type="domain" description="Serine aminopeptidase S33" evidence="1">
    <location>
        <begin position="28"/>
        <end position="144"/>
    </location>
</feature>
<gene>
    <name evidence="2" type="ORF">SAMN05444126_10528</name>
</gene>
<organism evidence="2 3">
    <name type="scientific">Salisediminibacterium halotolerans</name>
    <dbReference type="NCBI Taxonomy" id="517425"/>
    <lineage>
        <taxon>Bacteria</taxon>
        <taxon>Bacillati</taxon>
        <taxon>Bacillota</taxon>
        <taxon>Bacilli</taxon>
        <taxon>Bacillales</taxon>
        <taxon>Bacillaceae</taxon>
        <taxon>Salisediminibacterium</taxon>
    </lineage>
</organism>
<sequence>MRLITSTFTFSDSAVIPYYEIESQERDKTKTVIVGIHGLMSDLDYWQRLADNLTVLASVDVHLPILRGYTNAETKKGDIPNAGQYDNDLVEILQELEHEYERIVLIGHSTGAANVCRILNAGRLPVKTEKIILAAPFLHPALPVNREISNQENGSDSWAVYSKRAKLYHIWANINPFFQGRAPVVKVPVRDVPYDASSQVYPYELSYRLVMSRFIDLKYTNWQLFAKSSVFIGSADEVIDSEKLKQLWKDKTGTDMHTVDSEDHNSLLTSPPFMQHILESVRLL</sequence>
<name>A0A1H9RNU7_9BACI</name>
<dbReference type="GO" id="GO:0004177">
    <property type="term" value="F:aminopeptidase activity"/>
    <property type="evidence" value="ECO:0007669"/>
    <property type="project" value="UniProtKB-KW"/>
</dbReference>
<dbReference type="STRING" id="1464123.SAMN05444126_10528"/>
<evidence type="ECO:0000313" key="2">
    <source>
        <dbReference type="EMBL" id="SER74175.1"/>
    </source>
</evidence>
<comment type="caution">
    <text evidence="2">The sequence shown here is derived from an EMBL/GenBank/DDBJ whole genome shotgun (WGS) entry which is preliminary data.</text>
</comment>
<dbReference type="SUPFAM" id="SSF53474">
    <property type="entry name" value="alpha/beta-Hydrolases"/>
    <property type="match status" value="1"/>
</dbReference>
<proteinExistence type="predicted"/>
<protein>
    <submittedName>
        <fullName evidence="2">Serine aminopeptidase, S33</fullName>
    </submittedName>
</protein>
<evidence type="ECO:0000259" key="1">
    <source>
        <dbReference type="Pfam" id="PF12146"/>
    </source>
</evidence>
<dbReference type="InterPro" id="IPR022742">
    <property type="entry name" value="Hydrolase_4"/>
</dbReference>
<dbReference type="InterPro" id="IPR029058">
    <property type="entry name" value="AB_hydrolase_fold"/>
</dbReference>
<dbReference type="OrthoDB" id="9780932at2"/>
<keyword evidence="2" id="KW-0031">Aminopeptidase</keyword>
<accession>A0A1H9RNU7</accession>
<dbReference type="EMBL" id="FOGV01000005">
    <property type="protein sequence ID" value="SER74175.1"/>
    <property type="molecule type" value="Genomic_DNA"/>
</dbReference>
<evidence type="ECO:0000313" key="3">
    <source>
        <dbReference type="Proteomes" id="UP000199318"/>
    </source>
</evidence>
<dbReference type="Gene3D" id="3.40.50.1820">
    <property type="entry name" value="alpha/beta hydrolase"/>
    <property type="match status" value="1"/>
</dbReference>
<keyword evidence="2" id="KW-0645">Protease</keyword>
<dbReference type="Proteomes" id="UP000199318">
    <property type="component" value="Unassembled WGS sequence"/>
</dbReference>
<keyword evidence="2" id="KW-0378">Hydrolase</keyword>
<dbReference type="Pfam" id="PF12146">
    <property type="entry name" value="Hydrolase_4"/>
    <property type="match status" value="1"/>
</dbReference>
<keyword evidence="3" id="KW-1185">Reference proteome</keyword>